<dbReference type="GO" id="GO:0003700">
    <property type="term" value="F:DNA-binding transcription factor activity"/>
    <property type="evidence" value="ECO:0007669"/>
    <property type="project" value="InterPro"/>
</dbReference>
<keyword evidence="8" id="KW-1185">Reference proteome</keyword>
<dbReference type="GO" id="GO:0005634">
    <property type="term" value="C:nucleus"/>
    <property type="evidence" value="ECO:0007669"/>
    <property type="project" value="UniProtKB-SubCell"/>
</dbReference>
<evidence type="ECO:0000256" key="5">
    <source>
        <dbReference type="SAM" id="MobiDB-lite"/>
    </source>
</evidence>
<sequence>MPARASFDTTSSASTNSGKSDLKREDCIERPSKTLRRPRGRPPLHPSPTTSQNLQDGSTLKRTWKGNNAQCSPSELREQHLQRNRVAASKYRQKHKSWSDALAERCQAEAKKREFLQDLTRSLREEVLSLKEQAMYQSGCDCMIMKLYLGRQTVDLLGLPDRSPMSSLATISQDSISATSSSFDSWSVDDNFFSNSI</sequence>
<feature type="region of interest" description="Disordered" evidence="5">
    <location>
        <begin position="1"/>
        <end position="76"/>
    </location>
</feature>
<evidence type="ECO:0000313" key="8">
    <source>
        <dbReference type="Proteomes" id="UP000606974"/>
    </source>
</evidence>
<organism evidence="7 8">
    <name type="scientific">Endocarpon pusillum</name>
    <dbReference type="NCBI Taxonomy" id="364733"/>
    <lineage>
        <taxon>Eukaryota</taxon>
        <taxon>Fungi</taxon>
        <taxon>Dikarya</taxon>
        <taxon>Ascomycota</taxon>
        <taxon>Pezizomycotina</taxon>
        <taxon>Eurotiomycetes</taxon>
        <taxon>Chaetothyriomycetidae</taxon>
        <taxon>Verrucariales</taxon>
        <taxon>Verrucariaceae</taxon>
        <taxon>Endocarpon</taxon>
    </lineage>
</organism>
<evidence type="ECO:0000256" key="3">
    <source>
        <dbReference type="ARBA" id="ARBA00023163"/>
    </source>
</evidence>
<feature type="compositionally biased region" description="Basic and acidic residues" evidence="5">
    <location>
        <begin position="20"/>
        <end position="32"/>
    </location>
</feature>
<dbReference type="Proteomes" id="UP000606974">
    <property type="component" value="Unassembled WGS sequence"/>
</dbReference>
<feature type="compositionally biased region" description="Polar residues" evidence="5">
    <location>
        <begin position="49"/>
        <end position="73"/>
    </location>
</feature>
<evidence type="ECO:0000256" key="4">
    <source>
        <dbReference type="ARBA" id="ARBA00023242"/>
    </source>
</evidence>
<dbReference type="InterPro" id="IPR046347">
    <property type="entry name" value="bZIP_sf"/>
</dbReference>
<feature type="compositionally biased region" description="Polar residues" evidence="5">
    <location>
        <begin position="7"/>
        <end position="19"/>
    </location>
</feature>
<dbReference type="CDD" id="cd14687">
    <property type="entry name" value="bZIP_ATF2"/>
    <property type="match status" value="1"/>
</dbReference>
<name>A0A8H7AKU1_9EURO</name>
<dbReference type="InterPro" id="IPR051027">
    <property type="entry name" value="bZIP_transcription_factors"/>
</dbReference>
<dbReference type="InterPro" id="IPR004827">
    <property type="entry name" value="bZIP"/>
</dbReference>
<evidence type="ECO:0000256" key="1">
    <source>
        <dbReference type="ARBA" id="ARBA00004123"/>
    </source>
</evidence>
<keyword evidence="2" id="KW-0805">Transcription regulation</keyword>
<dbReference type="SUPFAM" id="SSF57959">
    <property type="entry name" value="Leucine zipper domain"/>
    <property type="match status" value="1"/>
</dbReference>
<evidence type="ECO:0000259" key="6">
    <source>
        <dbReference type="SMART" id="SM00338"/>
    </source>
</evidence>
<gene>
    <name evidence="7" type="ORF">GJ744_005521</name>
</gene>
<evidence type="ECO:0000256" key="2">
    <source>
        <dbReference type="ARBA" id="ARBA00023015"/>
    </source>
</evidence>
<evidence type="ECO:0000313" key="7">
    <source>
        <dbReference type="EMBL" id="KAF7510975.1"/>
    </source>
</evidence>
<proteinExistence type="predicted"/>
<protein>
    <recommendedName>
        <fullName evidence="6">BZIP domain-containing protein</fullName>
    </recommendedName>
</protein>
<keyword evidence="3" id="KW-0804">Transcription</keyword>
<accession>A0A8H7AKU1</accession>
<comment type="subcellular location">
    <subcellularLocation>
        <location evidence="1">Nucleus</location>
    </subcellularLocation>
</comment>
<dbReference type="AlphaFoldDB" id="A0A8H7AKU1"/>
<feature type="domain" description="BZIP" evidence="6">
    <location>
        <begin position="72"/>
        <end position="136"/>
    </location>
</feature>
<feature type="compositionally biased region" description="Basic residues" evidence="5">
    <location>
        <begin position="33"/>
        <end position="42"/>
    </location>
</feature>
<comment type="caution">
    <text evidence="7">The sequence shown here is derived from an EMBL/GenBank/DDBJ whole genome shotgun (WGS) entry which is preliminary data.</text>
</comment>
<dbReference type="Gene3D" id="1.20.5.170">
    <property type="match status" value="1"/>
</dbReference>
<dbReference type="PANTHER" id="PTHR19304">
    <property type="entry name" value="CYCLIC-AMP RESPONSE ELEMENT BINDING PROTEIN"/>
    <property type="match status" value="1"/>
</dbReference>
<dbReference type="EMBL" id="JAACFV010000024">
    <property type="protein sequence ID" value="KAF7510975.1"/>
    <property type="molecule type" value="Genomic_DNA"/>
</dbReference>
<reference evidence="7" key="1">
    <citation type="submission" date="2020-02" db="EMBL/GenBank/DDBJ databases">
        <authorList>
            <person name="Palmer J.M."/>
        </authorList>
    </citation>
    <scope>NUCLEOTIDE SEQUENCE</scope>
    <source>
        <strain evidence="7">EPUS1.4</strain>
        <tissue evidence="7">Thallus</tissue>
    </source>
</reference>
<keyword evidence="4" id="KW-0539">Nucleus</keyword>
<dbReference type="SMART" id="SM00338">
    <property type="entry name" value="BRLZ"/>
    <property type="match status" value="1"/>
</dbReference>
<dbReference type="OrthoDB" id="295274at2759"/>